<dbReference type="Ensembl" id="ENSNNAT00000002188.1">
    <property type="protein sequence ID" value="ENSNNAP00000002084.1"/>
    <property type="gene ID" value="ENSNNAG00000001455.1"/>
</dbReference>
<keyword evidence="5 7" id="KW-0067">ATP-binding</keyword>
<evidence type="ECO:0000256" key="5">
    <source>
        <dbReference type="ARBA" id="ARBA00022840"/>
    </source>
</evidence>
<keyword evidence="8" id="KW-0175">Coiled coil</keyword>
<feature type="coiled-coil region" evidence="8">
    <location>
        <begin position="203"/>
        <end position="257"/>
    </location>
</feature>
<evidence type="ECO:0000313" key="12">
    <source>
        <dbReference type="Proteomes" id="UP000694559"/>
    </source>
</evidence>
<sequence>MFEAHIQNYSGNDPLDPWYRYFQWIEGMSEAEGKQNCLSSLLERLVKTFLSDKRYHDDTRFINCCVKFADFIDNPSHFFDYMYSQGVGNKSSILYISWAQQQGNVPQACIVIQRGIQNEAQPIEKLHHQYQYVSVVWPVFDSLCLLSNHKWEGMEKPKYITTISKSEVVPMPSSHAALEQQAMYDKALLDCEGSELCFEEVRAKAYLKKAECLKRQKELENEDKKLMKKKESDLLELQKLQQKLDQLSQSSSSFQKDVLQPIAHQSLLNSTGVYLQCDLLVFLSNFHIAFLVPGNRNMSGSFDQRHITPNTSSVIQATPSKVQPSPTVHTKEALGKYKDESQPAEGLTSDYTVWANPCNQTFAPCVKSPEDFIQGAHLASSTPFNTISVPLAQEMQTTGKMLHQENPWDENLIFQLLSRLPKPISAYPNTFQWALNLPVVRPKTVVTLASTSFHIDCLVGEGTFAHVYQASALDMDNSKNNQRVILKVQKPASPWEFYIVAQLTERLKPSMHHLCIQFYGAHFFQNGSVLIGELYSYGTLLNTINIYKKLTDKVMPQALVIYFTIKILHMVEELHKCGIIHGDIKPDNFIFGERFLDNDTCDIDGTSHGLTIIDFGQSIDMTLFPEGTAFMGKCETSGFQCIEMITGKPWNYQTDYFGIAATVYCMLFGTYMKVKNEQGIWKPDATFRRTPNGEVWINFFITLLNIQDCNHLPSLGALRLTLRDLFLKTYSNKIIVLRNRLAVLLVENKRSRK</sequence>
<evidence type="ECO:0000259" key="10">
    <source>
        <dbReference type="PROSITE" id="PS51489"/>
    </source>
</evidence>
<dbReference type="GO" id="GO:0005829">
    <property type="term" value="C:cytosol"/>
    <property type="evidence" value="ECO:0007669"/>
    <property type="project" value="Ensembl"/>
</dbReference>
<dbReference type="PROSITE" id="PS51489">
    <property type="entry name" value="BUB1_N"/>
    <property type="match status" value="1"/>
</dbReference>
<dbReference type="PANTHER" id="PTHR14030">
    <property type="entry name" value="MITOTIC CHECKPOINT SERINE/THREONINE-PROTEIN KINASE BUB1"/>
    <property type="match status" value="1"/>
</dbReference>
<dbReference type="OrthoDB" id="248495at2759"/>
<dbReference type="GO" id="GO:0007094">
    <property type="term" value="P:mitotic spindle assembly checkpoint signaling"/>
    <property type="evidence" value="ECO:0007669"/>
    <property type="project" value="Ensembl"/>
</dbReference>
<dbReference type="InterPro" id="IPR011009">
    <property type="entry name" value="Kinase-like_dom_sf"/>
</dbReference>
<dbReference type="AlphaFoldDB" id="A0A8C6V7N4"/>
<dbReference type="Pfam" id="PF08311">
    <property type="entry name" value="Mad3_BUB1_I"/>
    <property type="match status" value="1"/>
</dbReference>
<dbReference type="Proteomes" id="UP000694559">
    <property type="component" value="Unplaced"/>
</dbReference>
<dbReference type="Gene3D" id="1.10.510.10">
    <property type="entry name" value="Transferase(Phosphotransferase) domain 1"/>
    <property type="match status" value="1"/>
</dbReference>
<dbReference type="PROSITE" id="PS00107">
    <property type="entry name" value="PROTEIN_KINASE_ATP"/>
    <property type="match status" value="1"/>
</dbReference>
<dbReference type="Gene3D" id="6.10.130.20">
    <property type="match status" value="1"/>
</dbReference>
<keyword evidence="6" id="KW-0137">Centromere</keyword>
<evidence type="ECO:0000256" key="2">
    <source>
        <dbReference type="ARBA" id="ARBA00022454"/>
    </source>
</evidence>
<organism evidence="11 12">
    <name type="scientific">Naja naja</name>
    <name type="common">Indian cobra</name>
    <dbReference type="NCBI Taxonomy" id="35670"/>
    <lineage>
        <taxon>Eukaryota</taxon>
        <taxon>Metazoa</taxon>
        <taxon>Chordata</taxon>
        <taxon>Craniata</taxon>
        <taxon>Vertebrata</taxon>
        <taxon>Euteleostomi</taxon>
        <taxon>Lepidosauria</taxon>
        <taxon>Squamata</taxon>
        <taxon>Bifurcata</taxon>
        <taxon>Unidentata</taxon>
        <taxon>Episquamata</taxon>
        <taxon>Toxicofera</taxon>
        <taxon>Serpentes</taxon>
        <taxon>Colubroidea</taxon>
        <taxon>Elapidae</taxon>
        <taxon>Elapinae</taxon>
        <taxon>Naja</taxon>
    </lineage>
</organism>
<gene>
    <name evidence="11" type="primary">BUB1</name>
</gene>
<dbReference type="GO" id="GO:0051754">
    <property type="term" value="P:meiotic sister chromatid cohesion, centromeric"/>
    <property type="evidence" value="ECO:0007669"/>
    <property type="project" value="TreeGrafter"/>
</dbReference>
<dbReference type="GO" id="GO:0004674">
    <property type="term" value="F:protein serine/threonine kinase activity"/>
    <property type="evidence" value="ECO:0007669"/>
    <property type="project" value="Ensembl"/>
</dbReference>
<name>A0A8C6V7N4_NAJNA</name>
<evidence type="ECO:0000256" key="4">
    <source>
        <dbReference type="ARBA" id="ARBA00022838"/>
    </source>
</evidence>
<keyword evidence="3 7" id="KW-0547">Nucleotide-binding</keyword>
<dbReference type="GeneTree" id="ENSGT00940000157865"/>
<dbReference type="FunFam" id="1.10.510.10:FF:000390">
    <property type="entry name" value="Mitotic checkpoint serine/threonine-protein kinase BUB1"/>
    <property type="match status" value="1"/>
</dbReference>
<dbReference type="GO" id="GO:2000720">
    <property type="term" value="P:positive regulation of maintenance of mitotic sister chromatid cohesion, centromeric"/>
    <property type="evidence" value="ECO:0007669"/>
    <property type="project" value="Ensembl"/>
</dbReference>
<feature type="domain" description="BUB1 N-terminal" evidence="10">
    <location>
        <begin position="2"/>
        <end position="161"/>
    </location>
</feature>
<evidence type="ECO:0000256" key="8">
    <source>
        <dbReference type="SAM" id="Coils"/>
    </source>
</evidence>
<dbReference type="InterPro" id="IPR000719">
    <property type="entry name" value="Prot_kinase_dom"/>
</dbReference>
<dbReference type="InterPro" id="IPR017441">
    <property type="entry name" value="Protein_kinase_ATP_BS"/>
</dbReference>
<dbReference type="InterPro" id="IPR013212">
    <property type="entry name" value="Mad3/Bub1_I"/>
</dbReference>
<keyword evidence="12" id="KW-1185">Reference proteome</keyword>
<dbReference type="GO" id="GO:0000940">
    <property type="term" value="C:outer kinetochore"/>
    <property type="evidence" value="ECO:0007669"/>
    <property type="project" value="Ensembl"/>
</dbReference>
<accession>A0A8C6V7N4</accession>
<dbReference type="Gene3D" id="1.25.40.430">
    <property type="match status" value="1"/>
</dbReference>
<dbReference type="PANTHER" id="PTHR14030:SF26">
    <property type="entry name" value="MITOTIC CHECKPOINT SERINE_THREONINE-PROTEIN KINASE BUB1"/>
    <property type="match status" value="1"/>
</dbReference>
<reference evidence="11" key="2">
    <citation type="submission" date="2025-09" db="UniProtKB">
        <authorList>
            <consortium name="Ensembl"/>
        </authorList>
    </citation>
    <scope>IDENTIFICATION</scope>
</reference>
<dbReference type="PROSITE" id="PS50011">
    <property type="entry name" value="PROTEIN_KINASE_DOM"/>
    <property type="match status" value="1"/>
</dbReference>
<dbReference type="GO" id="GO:0140995">
    <property type="term" value="F:histone H2A kinase activity"/>
    <property type="evidence" value="ECO:0007669"/>
    <property type="project" value="Ensembl"/>
</dbReference>
<evidence type="ECO:0000256" key="1">
    <source>
        <dbReference type="ARBA" id="ARBA00004629"/>
    </source>
</evidence>
<keyword evidence="2" id="KW-0158">Chromosome</keyword>
<feature type="binding site" evidence="7">
    <location>
        <position position="487"/>
    </location>
    <ligand>
        <name>ATP</name>
        <dbReference type="ChEBI" id="CHEBI:30616"/>
    </ligand>
</feature>
<dbReference type="SMART" id="SM00777">
    <property type="entry name" value="Mad3_BUB1_I"/>
    <property type="match status" value="1"/>
</dbReference>
<dbReference type="GO" id="GO:0005524">
    <property type="term" value="F:ATP binding"/>
    <property type="evidence" value="ECO:0007669"/>
    <property type="project" value="UniProtKB-UniRule"/>
</dbReference>
<dbReference type="InterPro" id="IPR015661">
    <property type="entry name" value="Bub1/Mad3"/>
</dbReference>
<dbReference type="Pfam" id="PF00069">
    <property type="entry name" value="Pkinase"/>
    <property type="match status" value="1"/>
</dbReference>
<comment type="subcellular location">
    <subcellularLocation>
        <location evidence="1">Chromosome</location>
        <location evidence="1">Centromere</location>
        <location evidence="1">Kinetochore</location>
    </subcellularLocation>
</comment>
<feature type="domain" description="Protein kinase" evidence="9">
    <location>
        <begin position="453"/>
        <end position="753"/>
    </location>
</feature>
<evidence type="ECO:0000256" key="7">
    <source>
        <dbReference type="PROSITE-ProRule" id="PRU10141"/>
    </source>
</evidence>
<keyword evidence="4" id="KW-0995">Kinetochore</keyword>
<dbReference type="PROSITE" id="PS00108">
    <property type="entry name" value="PROTEIN_KINASE_ST"/>
    <property type="match status" value="1"/>
</dbReference>
<proteinExistence type="predicted"/>
<dbReference type="SMART" id="SM00220">
    <property type="entry name" value="S_TKc"/>
    <property type="match status" value="1"/>
</dbReference>
<evidence type="ECO:0000256" key="6">
    <source>
        <dbReference type="ARBA" id="ARBA00023328"/>
    </source>
</evidence>
<dbReference type="InterPro" id="IPR008271">
    <property type="entry name" value="Ser/Thr_kinase_AS"/>
</dbReference>
<dbReference type="OMA" id="TSDYTVW"/>
<dbReference type="GO" id="GO:0005654">
    <property type="term" value="C:nucleoplasm"/>
    <property type="evidence" value="ECO:0007669"/>
    <property type="project" value="Ensembl"/>
</dbReference>
<reference evidence="11" key="1">
    <citation type="submission" date="2025-08" db="UniProtKB">
        <authorList>
            <consortium name="Ensembl"/>
        </authorList>
    </citation>
    <scope>IDENTIFICATION</scope>
</reference>
<evidence type="ECO:0000313" key="11">
    <source>
        <dbReference type="Ensembl" id="ENSNNAP00000002084.1"/>
    </source>
</evidence>
<protein>
    <submittedName>
        <fullName evidence="11">BUB1 mitotic checkpoint serine/threonine kinase</fullName>
    </submittedName>
</protein>
<dbReference type="SUPFAM" id="SSF56112">
    <property type="entry name" value="Protein kinase-like (PK-like)"/>
    <property type="match status" value="1"/>
</dbReference>
<evidence type="ECO:0000256" key="3">
    <source>
        <dbReference type="ARBA" id="ARBA00022741"/>
    </source>
</evidence>
<evidence type="ECO:0000259" key="9">
    <source>
        <dbReference type="PROSITE" id="PS50011"/>
    </source>
</evidence>